<evidence type="ECO:0000313" key="2">
    <source>
        <dbReference type="EnsemblMetazoa" id="GPPI016077-PA"/>
    </source>
</evidence>
<organism evidence="2 3">
    <name type="scientific">Glossina palpalis gambiensis</name>
    <dbReference type="NCBI Taxonomy" id="67801"/>
    <lineage>
        <taxon>Eukaryota</taxon>
        <taxon>Metazoa</taxon>
        <taxon>Ecdysozoa</taxon>
        <taxon>Arthropoda</taxon>
        <taxon>Hexapoda</taxon>
        <taxon>Insecta</taxon>
        <taxon>Pterygota</taxon>
        <taxon>Neoptera</taxon>
        <taxon>Endopterygota</taxon>
        <taxon>Diptera</taxon>
        <taxon>Brachycera</taxon>
        <taxon>Muscomorpha</taxon>
        <taxon>Hippoboscoidea</taxon>
        <taxon>Glossinidae</taxon>
        <taxon>Glossina</taxon>
    </lineage>
</organism>
<dbReference type="Proteomes" id="UP000092460">
    <property type="component" value="Unassembled WGS sequence"/>
</dbReference>
<feature type="region of interest" description="Disordered" evidence="1">
    <location>
        <begin position="16"/>
        <end position="53"/>
    </location>
</feature>
<proteinExistence type="predicted"/>
<dbReference type="AlphaFoldDB" id="A0A1B0B1T1"/>
<dbReference type="EnsemblMetazoa" id="GPPI016077-RA">
    <property type="protein sequence ID" value="GPPI016077-PA"/>
    <property type="gene ID" value="GPPI016077"/>
</dbReference>
<reference evidence="3" key="1">
    <citation type="submission" date="2015-01" db="EMBL/GenBank/DDBJ databases">
        <authorList>
            <person name="Aksoy S."/>
            <person name="Warren W."/>
            <person name="Wilson R.K."/>
        </authorList>
    </citation>
    <scope>NUCLEOTIDE SEQUENCE [LARGE SCALE GENOMIC DNA]</scope>
    <source>
        <strain evidence="3">IAEA</strain>
    </source>
</reference>
<dbReference type="VEuPathDB" id="VectorBase:GPPI016077"/>
<name>A0A1B0B1T1_9MUSC</name>
<accession>A0A1B0B1T1</accession>
<protein>
    <submittedName>
        <fullName evidence="2">Uncharacterized protein</fullName>
    </submittedName>
</protein>
<evidence type="ECO:0000313" key="3">
    <source>
        <dbReference type="Proteomes" id="UP000092460"/>
    </source>
</evidence>
<reference evidence="2" key="2">
    <citation type="submission" date="2020-05" db="UniProtKB">
        <authorList>
            <consortium name="EnsemblMetazoa"/>
        </authorList>
    </citation>
    <scope>IDENTIFICATION</scope>
    <source>
        <strain evidence="2">IAEA</strain>
    </source>
</reference>
<evidence type="ECO:0000256" key="1">
    <source>
        <dbReference type="SAM" id="MobiDB-lite"/>
    </source>
</evidence>
<sequence>MVKIDVYVELINIGSSRSSQPASQPASQASRQSASQRTKQPTNQPTIQPASQPASQALASYVGKEQVPVGQLFRTFLEPYLLSSIVVASTSSPHHRRRRRRRRRRHCRLVGCLSRIDFACFATTWHTKTEKMKTTATIKPCHATPCYTCIRMEYNATSNIIQTYFVY</sequence>
<keyword evidence="3" id="KW-1185">Reference proteome</keyword>
<feature type="compositionally biased region" description="Low complexity" evidence="1">
    <location>
        <begin position="16"/>
        <end position="37"/>
    </location>
</feature>
<dbReference type="EMBL" id="JXJN01007285">
    <property type="status" value="NOT_ANNOTATED_CDS"/>
    <property type="molecule type" value="Genomic_DNA"/>
</dbReference>
<feature type="compositionally biased region" description="Low complexity" evidence="1">
    <location>
        <begin position="44"/>
        <end position="53"/>
    </location>
</feature>